<dbReference type="AlphaFoldDB" id="X1G9T6"/>
<dbReference type="InterPro" id="IPR052515">
    <property type="entry name" value="Gfo/Idh/MocA_Oxidoreductase"/>
</dbReference>
<dbReference type="Gene3D" id="3.30.360.10">
    <property type="entry name" value="Dihydrodipicolinate Reductase, domain 2"/>
    <property type="match status" value="1"/>
</dbReference>
<gene>
    <name evidence="3" type="ORF">S03H2_28162</name>
</gene>
<dbReference type="InterPro" id="IPR036291">
    <property type="entry name" value="NAD(P)-bd_dom_sf"/>
</dbReference>
<dbReference type="InterPro" id="IPR000683">
    <property type="entry name" value="Gfo/Idh/MocA-like_OxRdtase_N"/>
</dbReference>
<protein>
    <recommendedName>
        <fullName evidence="4">Gfo/Idh/MocA-like oxidoreductase N-terminal domain-containing protein</fullName>
    </recommendedName>
</protein>
<dbReference type="Pfam" id="PF22725">
    <property type="entry name" value="GFO_IDH_MocA_C3"/>
    <property type="match status" value="1"/>
</dbReference>
<dbReference type="GO" id="GO:0000166">
    <property type="term" value="F:nucleotide binding"/>
    <property type="evidence" value="ECO:0007669"/>
    <property type="project" value="InterPro"/>
</dbReference>
<comment type="caution">
    <text evidence="3">The sequence shown here is derived from an EMBL/GenBank/DDBJ whole genome shotgun (WGS) entry which is preliminary data.</text>
</comment>
<dbReference type="Gene3D" id="3.40.50.720">
    <property type="entry name" value="NAD(P)-binding Rossmann-like Domain"/>
    <property type="match status" value="1"/>
</dbReference>
<dbReference type="SUPFAM" id="SSF51735">
    <property type="entry name" value="NAD(P)-binding Rossmann-fold domains"/>
    <property type="match status" value="1"/>
</dbReference>
<reference evidence="3" key="1">
    <citation type="journal article" date="2014" name="Front. Microbiol.">
        <title>High frequency of phylogenetically diverse reductive dehalogenase-homologous genes in deep subseafloor sedimentary metagenomes.</title>
        <authorList>
            <person name="Kawai M."/>
            <person name="Futagami T."/>
            <person name="Toyoda A."/>
            <person name="Takaki Y."/>
            <person name="Nishi S."/>
            <person name="Hori S."/>
            <person name="Arai W."/>
            <person name="Tsubouchi T."/>
            <person name="Morono Y."/>
            <person name="Uchiyama I."/>
            <person name="Ito T."/>
            <person name="Fujiyama A."/>
            <person name="Inagaki F."/>
            <person name="Takami H."/>
        </authorList>
    </citation>
    <scope>NUCLEOTIDE SEQUENCE</scope>
    <source>
        <strain evidence="3">Expedition CK06-06</strain>
    </source>
</reference>
<evidence type="ECO:0000259" key="2">
    <source>
        <dbReference type="Pfam" id="PF22725"/>
    </source>
</evidence>
<accession>X1G9T6</accession>
<proteinExistence type="predicted"/>
<evidence type="ECO:0000259" key="1">
    <source>
        <dbReference type="Pfam" id="PF01408"/>
    </source>
</evidence>
<evidence type="ECO:0000313" key="3">
    <source>
        <dbReference type="EMBL" id="GAH54681.1"/>
    </source>
</evidence>
<dbReference type="EMBL" id="BARU01016964">
    <property type="protein sequence ID" value="GAH54681.1"/>
    <property type="molecule type" value="Genomic_DNA"/>
</dbReference>
<organism evidence="3">
    <name type="scientific">marine sediment metagenome</name>
    <dbReference type="NCBI Taxonomy" id="412755"/>
    <lineage>
        <taxon>unclassified sequences</taxon>
        <taxon>metagenomes</taxon>
        <taxon>ecological metagenomes</taxon>
    </lineage>
</organism>
<dbReference type="Pfam" id="PF01408">
    <property type="entry name" value="GFO_IDH_MocA"/>
    <property type="match status" value="1"/>
</dbReference>
<feature type="non-terminal residue" evidence="3">
    <location>
        <position position="266"/>
    </location>
</feature>
<dbReference type="InterPro" id="IPR055170">
    <property type="entry name" value="GFO_IDH_MocA-like_dom"/>
</dbReference>
<dbReference type="PANTHER" id="PTHR43249">
    <property type="entry name" value="UDP-N-ACETYL-2-AMINO-2-DEOXY-D-GLUCURONATE OXIDASE"/>
    <property type="match status" value="1"/>
</dbReference>
<evidence type="ECO:0008006" key="4">
    <source>
        <dbReference type="Google" id="ProtNLM"/>
    </source>
</evidence>
<dbReference type="PANTHER" id="PTHR43249:SF1">
    <property type="entry name" value="D-GLUCOSIDE 3-DEHYDROGENASE"/>
    <property type="match status" value="1"/>
</dbReference>
<name>X1G9T6_9ZZZZ</name>
<sequence length="266" mass="30236">MNKLKFAIIGCGRISGNHIKAILDNFEDAELVSVCDILKDRAGLKADEYFIKAQEKIIPAIRPNVYSDYREILQKEDIDVCAICTESGYHAEVSLYCLNLKKHVLVEKPMAMSLLDADKMIRTAQKNNLKLAVCHQNRFNPPIQKLRQAIDKGRFGRIFAGTARILWNRNKEYYDKANWRGTWKLDGGCLINQCTHNIDLLQWMIDSEINSVYGQTGNYLHPYIQTEDYGSIIIKFKNGAIGNIEGTVCVHPKNLQETLTILGEKG</sequence>
<feature type="domain" description="Gfo/Idh/MocA-like oxidoreductase N-terminal" evidence="1">
    <location>
        <begin position="4"/>
        <end position="134"/>
    </location>
</feature>
<dbReference type="SUPFAM" id="SSF55347">
    <property type="entry name" value="Glyceraldehyde-3-phosphate dehydrogenase-like, C-terminal domain"/>
    <property type="match status" value="1"/>
</dbReference>
<feature type="domain" description="GFO/IDH/MocA-like oxidoreductase" evidence="2">
    <location>
        <begin position="143"/>
        <end position="266"/>
    </location>
</feature>